<name>B7QBN2_IXOSC</name>
<protein>
    <recommendedName>
        <fullName evidence="5">Secreted protein</fullName>
    </recommendedName>
</protein>
<dbReference type="VEuPathDB" id="VectorBase:ISCW011938"/>
<dbReference type="EMBL" id="ABJB010360897">
    <property type="status" value="NOT_ANNOTATED_CDS"/>
    <property type="molecule type" value="Genomic_DNA"/>
</dbReference>
<dbReference type="Proteomes" id="UP000001555">
    <property type="component" value="Unassembled WGS sequence"/>
</dbReference>
<dbReference type="EnsemblMetazoa" id="ISCW011938-RA">
    <property type="protein sequence ID" value="ISCW011938-PA"/>
    <property type="gene ID" value="ISCW011938"/>
</dbReference>
<dbReference type="InParanoid" id="B7QBN2"/>
<proteinExistence type="predicted"/>
<gene>
    <name evidence="2" type="ORF">IscW_ISCW011938</name>
</gene>
<sequence>MDARVLVLALILLSSALLADGQFGGESGFRRRIPGGGRREYGCGGRICRRGTRCVRVQCFRAPCPNIANCE</sequence>
<reference evidence="2 4" key="1">
    <citation type="submission" date="2008-03" db="EMBL/GenBank/DDBJ databases">
        <title>Annotation of Ixodes scapularis.</title>
        <authorList>
            <consortium name="Ixodes scapularis Genome Project Consortium"/>
            <person name="Caler E."/>
            <person name="Hannick L.I."/>
            <person name="Bidwell S."/>
            <person name="Joardar V."/>
            <person name="Thiagarajan M."/>
            <person name="Amedeo P."/>
            <person name="Galinsky K.J."/>
            <person name="Schobel S."/>
            <person name="Inman J."/>
            <person name="Hostetler J."/>
            <person name="Miller J."/>
            <person name="Hammond M."/>
            <person name="Megy K."/>
            <person name="Lawson D."/>
            <person name="Kodira C."/>
            <person name="Sutton G."/>
            <person name="Meyer J."/>
            <person name="Hill C.A."/>
            <person name="Birren B."/>
            <person name="Nene V."/>
            <person name="Collins F."/>
            <person name="Alarcon-Chaidez F."/>
            <person name="Wikel S."/>
            <person name="Strausberg R."/>
        </authorList>
    </citation>
    <scope>NUCLEOTIDE SEQUENCE [LARGE SCALE GENOMIC DNA]</scope>
    <source>
        <strain evidence="4">Wikel</strain>
        <strain evidence="2">Wikel colony</strain>
    </source>
</reference>
<accession>B7QBN2</accession>
<feature type="chain" id="PRO_5014568282" description="Secreted protein" evidence="1">
    <location>
        <begin position="22"/>
        <end position="71"/>
    </location>
</feature>
<dbReference type="EMBL" id="ABJB010343543">
    <property type="status" value="NOT_ANNOTATED_CDS"/>
    <property type="molecule type" value="Genomic_DNA"/>
</dbReference>
<evidence type="ECO:0000313" key="4">
    <source>
        <dbReference type="Proteomes" id="UP000001555"/>
    </source>
</evidence>
<dbReference type="PaxDb" id="6945-B7QBN2"/>
<feature type="signal peptide" evidence="1">
    <location>
        <begin position="1"/>
        <end position="21"/>
    </location>
</feature>
<keyword evidence="4" id="KW-1185">Reference proteome</keyword>
<keyword evidence="1" id="KW-0732">Signal</keyword>
<reference evidence="3" key="2">
    <citation type="submission" date="2020-05" db="UniProtKB">
        <authorList>
            <consortium name="EnsemblMetazoa"/>
        </authorList>
    </citation>
    <scope>IDENTIFICATION</scope>
    <source>
        <strain evidence="3">wikel</strain>
    </source>
</reference>
<evidence type="ECO:0000313" key="2">
    <source>
        <dbReference type="EMBL" id="EEC16254.1"/>
    </source>
</evidence>
<evidence type="ECO:0000313" key="3">
    <source>
        <dbReference type="EnsemblMetazoa" id="ISCW011938-PA"/>
    </source>
</evidence>
<organism>
    <name type="scientific">Ixodes scapularis</name>
    <name type="common">Black-legged tick</name>
    <name type="synonym">Deer tick</name>
    <dbReference type="NCBI Taxonomy" id="6945"/>
    <lineage>
        <taxon>Eukaryota</taxon>
        <taxon>Metazoa</taxon>
        <taxon>Ecdysozoa</taxon>
        <taxon>Arthropoda</taxon>
        <taxon>Chelicerata</taxon>
        <taxon>Arachnida</taxon>
        <taxon>Acari</taxon>
        <taxon>Parasitiformes</taxon>
        <taxon>Ixodida</taxon>
        <taxon>Ixodoidea</taxon>
        <taxon>Ixodidae</taxon>
        <taxon>Ixodinae</taxon>
        <taxon>Ixodes</taxon>
    </lineage>
</organism>
<evidence type="ECO:0008006" key="5">
    <source>
        <dbReference type="Google" id="ProtNLM"/>
    </source>
</evidence>
<dbReference type="HOGENOM" id="CLU_2742888_0_0_1"/>
<evidence type="ECO:0000256" key="1">
    <source>
        <dbReference type="SAM" id="SignalP"/>
    </source>
</evidence>
<dbReference type="EMBL" id="DS902341">
    <property type="protein sequence ID" value="EEC16254.1"/>
    <property type="molecule type" value="Genomic_DNA"/>
</dbReference>
<dbReference type="AlphaFoldDB" id="B7QBN2"/>